<sequence>MRLTTISTSERRAGPSLPAHSEGVTASAQPSDLSHSSSRTCSGRPSAECFHAITCCNVGDEMLRLGGCHAAVLLSLYAAVPFRKTQDNNAL</sequence>
<evidence type="ECO:0000313" key="3">
    <source>
        <dbReference type="Proteomes" id="UP000663193"/>
    </source>
</evidence>
<evidence type="ECO:0000256" key="1">
    <source>
        <dbReference type="SAM" id="MobiDB-lite"/>
    </source>
</evidence>
<gene>
    <name evidence="2" type="ORF">JI435_403760</name>
</gene>
<proteinExistence type="predicted"/>
<dbReference type="AlphaFoldDB" id="A0A7U2EUL7"/>
<name>A0A7U2EUL7_PHANO</name>
<dbReference type="EMBL" id="CP069025">
    <property type="protein sequence ID" value="QRC93401.1"/>
    <property type="molecule type" value="Genomic_DNA"/>
</dbReference>
<organism evidence="2 3">
    <name type="scientific">Phaeosphaeria nodorum (strain SN15 / ATCC MYA-4574 / FGSC 10173)</name>
    <name type="common">Glume blotch fungus</name>
    <name type="synonym">Parastagonospora nodorum</name>
    <dbReference type="NCBI Taxonomy" id="321614"/>
    <lineage>
        <taxon>Eukaryota</taxon>
        <taxon>Fungi</taxon>
        <taxon>Dikarya</taxon>
        <taxon>Ascomycota</taxon>
        <taxon>Pezizomycotina</taxon>
        <taxon>Dothideomycetes</taxon>
        <taxon>Pleosporomycetidae</taxon>
        <taxon>Pleosporales</taxon>
        <taxon>Pleosporineae</taxon>
        <taxon>Phaeosphaeriaceae</taxon>
        <taxon>Parastagonospora</taxon>
    </lineage>
</organism>
<dbReference type="Proteomes" id="UP000663193">
    <property type="component" value="Chromosome 3"/>
</dbReference>
<feature type="compositionally biased region" description="Polar residues" evidence="1">
    <location>
        <begin position="24"/>
        <end position="43"/>
    </location>
</feature>
<keyword evidence="3" id="KW-1185">Reference proteome</keyword>
<feature type="region of interest" description="Disordered" evidence="1">
    <location>
        <begin position="1"/>
        <end position="45"/>
    </location>
</feature>
<reference evidence="3" key="1">
    <citation type="journal article" date="2021" name="BMC Genomics">
        <title>Chromosome-level genome assembly and manually-curated proteome of model necrotroph Parastagonospora nodorum Sn15 reveals a genome-wide trove of candidate effector homologs, and redundancy of virulence-related functions within an accessory chromosome.</title>
        <authorList>
            <person name="Bertazzoni S."/>
            <person name="Jones D.A.B."/>
            <person name="Phan H.T."/>
            <person name="Tan K.-C."/>
            <person name="Hane J.K."/>
        </authorList>
    </citation>
    <scope>NUCLEOTIDE SEQUENCE [LARGE SCALE GENOMIC DNA]</scope>
    <source>
        <strain evidence="3">SN15 / ATCC MYA-4574 / FGSC 10173)</strain>
    </source>
</reference>
<dbReference type="VEuPathDB" id="FungiDB:JI435_403760"/>
<accession>A0A7U2EUL7</accession>
<evidence type="ECO:0000313" key="2">
    <source>
        <dbReference type="EMBL" id="QRC93401.1"/>
    </source>
</evidence>
<protein>
    <submittedName>
        <fullName evidence="2">Uncharacterized protein</fullName>
    </submittedName>
</protein>